<sequence>MHRIWQIPELLTHIISFLPALDIDRALHISHHFRTILKANLPPHLRPLPDAPPSKHSSSNSRLPEDVIAKASAFLAQDLATPKQLKMEDSHYFWREAARSQILDTLIPSLHPLFAKFETRLVDGYEALAEWKMDVCLQTEVPYHDLYELMHGEAREGWCEALGMGVKGVTVFCLGGVQWDLLYSDVSYREHRGAKRFSVRLEREDGVRLKDVMEGLAGTLVVHGMSGGLGQDVTLVWVFDEGCEN</sequence>
<dbReference type="OrthoDB" id="3746467at2759"/>
<evidence type="ECO:0000313" key="1">
    <source>
        <dbReference type="EMBL" id="KAF3039532.1"/>
    </source>
</evidence>
<protein>
    <recommendedName>
        <fullName evidence="3">F-box domain-containing protein</fullName>
    </recommendedName>
</protein>
<keyword evidence="2" id="KW-1185">Reference proteome</keyword>
<comment type="caution">
    <text evidence="1">The sequence shown here is derived from an EMBL/GenBank/DDBJ whole genome shotgun (WGS) entry which is preliminary data.</text>
</comment>
<gene>
    <name evidence="1" type="ORF">E8E12_006205</name>
</gene>
<name>A0A9P4WR65_9PLEO</name>
<reference evidence="1" key="1">
    <citation type="submission" date="2019-04" db="EMBL/GenBank/DDBJ databases">
        <title>Sequencing of skin fungus with MAO and IRED activity.</title>
        <authorList>
            <person name="Marsaioli A.J."/>
            <person name="Bonatto J.M.C."/>
            <person name="Reis Junior O."/>
        </authorList>
    </citation>
    <scope>NUCLEOTIDE SEQUENCE</scope>
    <source>
        <strain evidence="1">28M1</strain>
    </source>
</reference>
<dbReference type="EMBL" id="SWKV01000030">
    <property type="protein sequence ID" value="KAF3039532.1"/>
    <property type="molecule type" value="Genomic_DNA"/>
</dbReference>
<dbReference type="Proteomes" id="UP000758155">
    <property type="component" value="Unassembled WGS sequence"/>
</dbReference>
<proteinExistence type="predicted"/>
<accession>A0A9P4WR65</accession>
<evidence type="ECO:0000313" key="2">
    <source>
        <dbReference type="Proteomes" id="UP000758155"/>
    </source>
</evidence>
<evidence type="ECO:0008006" key="3">
    <source>
        <dbReference type="Google" id="ProtNLM"/>
    </source>
</evidence>
<dbReference type="AlphaFoldDB" id="A0A9P4WR65"/>
<organism evidence="1 2">
    <name type="scientific">Didymella heteroderae</name>
    <dbReference type="NCBI Taxonomy" id="1769908"/>
    <lineage>
        <taxon>Eukaryota</taxon>
        <taxon>Fungi</taxon>
        <taxon>Dikarya</taxon>
        <taxon>Ascomycota</taxon>
        <taxon>Pezizomycotina</taxon>
        <taxon>Dothideomycetes</taxon>
        <taxon>Pleosporomycetidae</taxon>
        <taxon>Pleosporales</taxon>
        <taxon>Pleosporineae</taxon>
        <taxon>Didymellaceae</taxon>
        <taxon>Didymella</taxon>
    </lineage>
</organism>